<dbReference type="EMBL" id="CP092866">
    <property type="protein sequence ID" value="UYV66426.1"/>
    <property type="molecule type" value="Genomic_DNA"/>
</dbReference>
<reference evidence="15 16" key="1">
    <citation type="submission" date="2022-01" db="EMBL/GenBank/DDBJ databases">
        <title>A chromosomal length assembly of Cordylochernes scorpioides.</title>
        <authorList>
            <person name="Zeh D."/>
            <person name="Zeh J."/>
        </authorList>
    </citation>
    <scope>NUCLEOTIDE SEQUENCE [LARGE SCALE GENOMIC DNA]</scope>
    <source>
        <strain evidence="15">IN4F17</strain>
        <tissue evidence="15">Whole Body</tissue>
    </source>
</reference>
<proteinExistence type="predicted"/>
<dbReference type="InterPro" id="IPR018123">
    <property type="entry name" value="WWE-dom_subgr"/>
</dbReference>
<dbReference type="Pfam" id="PF02825">
    <property type="entry name" value="WWE"/>
    <property type="match status" value="1"/>
</dbReference>
<dbReference type="PROSITE" id="PS50089">
    <property type="entry name" value="ZF_RING_2"/>
    <property type="match status" value="1"/>
</dbReference>
<dbReference type="Gene3D" id="3.30.40.10">
    <property type="entry name" value="Zinc/RING finger domain, C3HC4 (zinc finger)"/>
    <property type="match status" value="1"/>
</dbReference>
<comment type="pathway">
    <text evidence="11">Protein modification; protein ubiquitination.</text>
</comment>
<accession>A0ABY6KC41</accession>
<dbReference type="InterPro" id="IPR013083">
    <property type="entry name" value="Znf_RING/FYVE/PHD"/>
</dbReference>
<evidence type="ECO:0000259" key="13">
    <source>
        <dbReference type="PROSITE" id="PS50089"/>
    </source>
</evidence>
<evidence type="ECO:0000256" key="7">
    <source>
        <dbReference type="ARBA" id="ARBA00022771"/>
    </source>
</evidence>
<feature type="compositionally biased region" description="Polar residues" evidence="12">
    <location>
        <begin position="243"/>
        <end position="263"/>
    </location>
</feature>
<dbReference type="InterPro" id="IPR001841">
    <property type="entry name" value="Znf_RING"/>
</dbReference>
<keyword evidence="9 11" id="KW-0862">Zinc</keyword>
<evidence type="ECO:0000256" key="3">
    <source>
        <dbReference type="ARBA" id="ARBA00022490"/>
    </source>
</evidence>
<evidence type="ECO:0000256" key="5">
    <source>
        <dbReference type="ARBA" id="ARBA00022687"/>
    </source>
</evidence>
<dbReference type="InterPro" id="IPR037197">
    <property type="entry name" value="WWE_dom_sf"/>
</dbReference>
<comment type="PTM">
    <text evidence="11">Ubiquitinated; autoubiquitinated.</text>
</comment>
<dbReference type="SMART" id="SM00678">
    <property type="entry name" value="WWE"/>
    <property type="match status" value="1"/>
</dbReference>
<dbReference type="InterPro" id="IPR044110">
    <property type="entry name" value="RING-HC_RNF146"/>
</dbReference>
<dbReference type="PROSITE" id="PS00518">
    <property type="entry name" value="ZF_RING_1"/>
    <property type="match status" value="1"/>
</dbReference>
<dbReference type="Proteomes" id="UP001235939">
    <property type="component" value="Chromosome 04"/>
</dbReference>
<evidence type="ECO:0000256" key="4">
    <source>
        <dbReference type="ARBA" id="ARBA00022679"/>
    </source>
</evidence>
<gene>
    <name evidence="15" type="ORF">LAZ67_4001629</name>
</gene>
<evidence type="ECO:0000256" key="10">
    <source>
        <dbReference type="PROSITE-ProRule" id="PRU00175"/>
    </source>
</evidence>
<sequence>MLPVVATVAATECAICLQPPCHPVVLPCSHAFCFLCAKGICNLRQKCAMCRKGYGGAASVLMLESASKASASMLGTASNYRQSQTFTKVCLDHGNMINESCTPTPHSMRSAHGIRSIPPDYILNPKFLTPEEVPMVTEPVAPPPPDSYQWFYEGRNGWWQYDDRTSEELEQAYTNKETKCDILVAGFLYTVDFEHMMQYRQHEPGRRRRIKRDRADATKKGVAGIRASLLPSTSTGDVKDTVQDSPPSTSKDISATQDSSPSTADKDGPVDLSQPLTTLVLGDDDPHQVQHV</sequence>
<keyword evidence="7 10" id="KW-0863">Zinc-finger</keyword>
<dbReference type="SUPFAM" id="SSF117839">
    <property type="entry name" value="WWE domain"/>
    <property type="match status" value="1"/>
</dbReference>
<dbReference type="InterPro" id="IPR033509">
    <property type="entry name" value="RNF146"/>
</dbReference>
<dbReference type="PANTHER" id="PTHR13417">
    <property type="entry name" value="E3 UBIQUITIN-PROTEIN LIGASE RNF146"/>
    <property type="match status" value="1"/>
</dbReference>
<feature type="region of interest" description="Disordered" evidence="12">
    <location>
        <begin position="200"/>
        <end position="292"/>
    </location>
</feature>
<dbReference type="SUPFAM" id="SSF57850">
    <property type="entry name" value="RING/U-box"/>
    <property type="match status" value="1"/>
</dbReference>
<evidence type="ECO:0000256" key="12">
    <source>
        <dbReference type="SAM" id="MobiDB-lite"/>
    </source>
</evidence>
<name>A0ABY6KC41_9ARAC</name>
<keyword evidence="8 11" id="KW-0833">Ubl conjugation pathway</keyword>
<keyword evidence="5" id="KW-0879">Wnt signaling pathway</keyword>
<dbReference type="Gene3D" id="3.30.720.50">
    <property type="match status" value="1"/>
</dbReference>
<comment type="subcellular location">
    <subcellularLocation>
        <location evidence="2 11">Cytoplasm</location>
        <location evidence="2 11">Cytosol</location>
    </subcellularLocation>
</comment>
<evidence type="ECO:0000256" key="2">
    <source>
        <dbReference type="ARBA" id="ARBA00004514"/>
    </source>
</evidence>
<feature type="domain" description="RING-type" evidence="13">
    <location>
        <begin position="13"/>
        <end position="51"/>
    </location>
</feature>
<dbReference type="PROSITE" id="PS50918">
    <property type="entry name" value="WWE"/>
    <property type="match status" value="1"/>
</dbReference>
<keyword evidence="16" id="KW-1185">Reference proteome</keyword>
<evidence type="ECO:0000259" key="14">
    <source>
        <dbReference type="PROSITE" id="PS50918"/>
    </source>
</evidence>
<dbReference type="EC" id="2.3.2.27" evidence="11"/>
<keyword evidence="6 11" id="KW-0479">Metal-binding</keyword>
<protein>
    <recommendedName>
        <fullName evidence="11">E3 ubiquitin-protein ligase</fullName>
        <ecNumber evidence="11">2.3.2.27</ecNumber>
    </recommendedName>
</protein>
<evidence type="ECO:0000256" key="1">
    <source>
        <dbReference type="ARBA" id="ARBA00000900"/>
    </source>
</evidence>
<feature type="domain" description="WWE" evidence="14">
    <location>
        <begin position="135"/>
        <end position="212"/>
    </location>
</feature>
<dbReference type="PANTHER" id="PTHR13417:SF2">
    <property type="entry name" value="E3 UBIQUITIN-PROTEIN LIGASE RNF146"/>
    <property type="match status" value="1"/>
</dbReference>
<organism evidence="15 16">
    <name type="scientific">Cordylochernes scorpioides</name>
    <dbReference type="NCBI Taxonomy" id="51811"/>
    <lineage>
        <taxon>Eukaryota</taxon>
        <taxon>Metazoa</taxon>
        <taxon>Ecdysozoa</taxon>
        <taxon>Arthropoda</taxon>
        <taxon>Chelicerata</taxon>
        <taxon>Arachnida</taxon>
        <taxon>Pseudoscorpiones</taxon>
        <taxon>Cheliferoidea</taxon>
        <taxon>Chernetidae</taxon>
        <taxon>Cordylochernes</taxon>
    </lineage>
</organism>
<evidence type="ECO:0000313" key="15">
    <source>
        <dbReference type="EMBL" id="UYV66426.1"/>
    </source>
</evidence>
<keyword evidence="4 11" id="KW-0808">Transferase</keyword>
<evidence type="ECO:0000256" key="8">
    <source>
        <dbReference type="ARBA" id="ARBA00022786"/>
    </source>
</evidence>
<evidence type="ECO:0000256" key="11">
    <source>
        <dbReference type="RuleBase" id="RU367115"/>
    </source>
</evidence>
<comment type="domain">
    <text evidence="11">The WWE domain mediates non-covalent poly(ADP-ribose)-binding.</text>
</comment>
<dbReference type="InterPro" id="IPR004170">
    <property type="entry name" value="WWE_dom"/>
</dbReference>
<comment type="catalytic activity">
    <reaction evidence="1 11">
        <text>S-ubiquitinyl-[E2 ubiquitin-conjugating enzyme]-L-cysteine + [acceptor protein]-L-lysine = [E2 ubiquitin-conjugating enzyme]-L-cysteine + N(6)-ubiquitinyl-[acceptor protein]-L-lysine.</text>
        <dbReference type="EC" id="2.3.2.27"/>
    </reaction>
</comment>
<evidence type="ECO:0000256" key="6">
    <source>
        <dbReference type="ARBA" id="ARBA00022723"/>
    </source>
</evidence>
<dbReference type="CDD" id="cd16546">
    <property type="entry name" value="RING-HC_RNF146"/>
    <property type="match status" value="1"/>
</dbReference>
<comment type="function">
    <text evidence="11">E3 ubiquitin-protein ligase that specifically binds poly-ADP-ribosylated proteins and mediates their ubiquitination and subsequent degradation.</text>
</comment>
<dbReference type="InterPro" id="IPR017907">
    <property type="entry name" value="Znf_RING_CS"/>
</dbReference>
<dbReference type="SMART" id="SM00184">
    <property type="entry name" value="RING"/>
    <property type="match status" value="1"/>
</dbReference>
<keyword evidence="3 11" id="KW-0963">Cytoplasm</keyword>
<evidence type="ECO:0000313" key="16">
    <source>
        <dbReference type="Proteomes" id="UP001235939"/>
    </source>
</evidence>
<evidence type="ECO:0000256" key="9">
    <source>
        <dbReference type="ARBA" id="ARBA00022833"/>
    </source>
</evidence>